<dbReference type="InterPro" id="IPR009482">
    <property type="entry name" value="DUF1102"/>
</dbReference>
<reference evidence="1 2" key="1">
    <citation type="submission" date="2021-11" db="EMBL/GenBank/DDBJ databases">
        <title>Whole genome of Geoglobus acetivorans.</title>
        <authorList>
            <person name="Liu D."/>
        </authorList>
    </citation>
    <scope>NUCLEOTIDE SEQUENCE [LARGE SCALE GENOMIC DNA]</scope>
    <source>
        <strain evidence="1 2">SBH6</strain>
    </source>
</reference>
<dbReference type="EMBL" id="CP087714">
    <property type="protein sequence ID" value="XAT64420.1"/>
    <property type="molecule type" value="Genomic_DNA"/>
</dbReference>
<sequence length="180" mass="20055">MNKIIYLVMFSIAIALVSGLSADFRMYHAERNFTIAIVTDDQELIDLTPNQPYAFIDSDNGELIVRFDAENENYPGYGKGVSPDSKYVFDDVFCVSNDLWEENMTIGMDIDLSSELQGIVKIYSDKSDEGNTDPANATTNLHVVIENGDKACIGFVIDTTGIKTGDYTGEMTMHAYPYQE</sequence>
<keyword evidence="2" id="KW-1185">Reference proteome</keyword>
<gene>
    <name evidence="1" type="ORF">LPQ35_03345</name>
</gene>
<organism evidence="1 2">
    <name type="scientific">Geoglobus acetivorans</name>
    <dbReference type="NCBI Taxonomy" id="565033"/>
    <lineage>
        <taxon>Archaea</taxon>
        <taxon>Methanobacteriati</taxon>
        <taxon>Methanobacteriota</taxon>
        <taxon>Archaeoglobi</taxon>
        <taxon>Archaeoglobales</taxon>
        <taxon>Archaeoglobaceae</taxon>
        <taxon>Geoglobus</taxon>
    </lineage>
</organism>
<dbReference type="Proteomes" id="UP001492541">
    <property type="component" value="Chromosome"/>
</dbReference>
<proteinExistence type="predicted"/>
<evidence type="ECO:0000313" key="2">
    <source>
        <dbReference type="Proteomes" id="UP001492541"/>
    </source>
</evidence>
<protein>
    <submittedName>
        <fullName evidence="1">DUF1102 domain-containing protein</fullName>
    </submittedName>
</protein>
<dbReference type="RefSeq" id="WP_193805939.1">
    <property type="nucleotide sequence ID" value="NZ_CP087714.1"/>
</dbReference>
<name>A0ABZ3H4D6_GEOAI</name>
<dbReference type="GeneID" id="90448688"/>
<accession>A0ABZ3H4D6</accession>
<dbReference type="Pfam" id="PF06510">
    <property type="entry name" value="DUF1102"/>
    <property type="match status" value="1"/>
</dbReference>
<evidence type="ECO:0000313" key="1">
    <source>
        <dbReference type="EMBL" id="XAT64420.1"/>
    </source>
</evidence>